<dbReference type="InterPro" id="IPR032466">
    <property type="entry name" value="Metal_Hydrolase"/>
</dbReference>
<dbReference type="Proteomes" id="UP000463224">
    <property type="component" value="Unassembled WGS sequence"/>
</dbReference>
<dbReference type="SUPFAM" id="SSF51556">
    <property type="entry name" value="Metallo-dependent hydrolases"/>
    <property type="match status" value="1"/>
</dbReference>
<dbReference type="GO" id="GO:0006145">
    <property type="term" value="P:purine nucleobase catabolic process"/>
    <property type="evidence" value="ECO:0007669"/>
    <property type="project" value="TreeGrafter"/>
</dbReference>
<reference evidence="4 5" key="1">
    <citation type="submission" date="2019-12" db="EMBL/GenBank/DDBJ databases">
        <title>Nitratireductor arenosus sp. nov., Isolated from sea sand, Jeju island, South Korea.</title>
        <authorList>
            <person name="Kim W."/>
        </authorList>
    </citation>
    <scope>NUCLEOTIDE SEQUENCE [LARGE SCALE GENOMIC DNA]</scope>
    <source>
        <strain evidence="4 5">CAU 1489</strain>
    </source>
</reference>
<dbReference type="Gene3D" id="3.20.20.140">
    <property type="entry name" value="Metal-dependent hydrolases"/>
    <property type="match status" value="1"/>
</dbReference>
<proteinExistence type="inferred from homology"/>
<name>A0A844QKX9_9HYPH</name>
<dbReference type="InterPro" id="IPR050138">
    <property type="entry name" value="DHOase/Allantoinase_Hydrolase"/>
</dbReference>
<dbReference type="PANTHER" id="PTHR43668:SF2">
    <property type="entry name" value="ALLANTOINASE"/>
    <property type="match status" value="1"/>
</dbReference>
<dbReference type="FunFam" id="3.20.20.140:FF:000174">
    <property type="entry name" value="Dihydropyrimidinase-related protein 2"/>
    <property type="match status" value="1"/>
</dbReference>
<comment type="similarity">
    <text evidence="1">Belongs to the metallo-dependent hydrolases superfamily. Hydantoinase/dihydropyrimidinase family.</text>
</comment>
<evidence type="ECO:0000256" key="2">
    <source>
        <dbReference type="SAM" id="MobiDB-lite"/>
    </source>
</evidence>
<dbReference type="Pfam" id="PF01979">
    <property type="entry name" value="Amidohydro_1"/>
    <property type="match status" value="1"/>
</dbReference>
<protein>
    <submittedName>
        <fullName evidence="4">Amidohydrolase family protein</fullName>
    </submittedName>
</protein>
<dbReference type="Gene3D" id="2.30.40.10">
    <property type="entry name" value="Urease, subunit C, domain 1"/>
    <property type="match status" value="1"/>
</dbReference>
<dbReference type="GO" id="GO:0004038">
    <property type="term" value="F:allantoinase activity"/>
    <property type="evidence" value="ECO:0007669"/>
    <property type="project" value="TreeGrafter"/>
</dbReference>
<gene>
    <name evidence="4" type="ORF">GN330_15790</name>
</gene>
<feature type="region of interest" description="Disordered" evidence="2">
    <location>
        <begin position="1"/>
        <end position="30"/>
    </location>
</feature>
<sequence length="497" mass="53855">MARRKRLQGHPLHRPFRHPRRKDRAPGGVERCRGTDLVDAERGRILTFDLVLKGGEIVFPGEGVRTGSIGVRDGRICAILDAAEKAQGRRVIDCKGRWILPGVIDPHTHIGFGDKENDWSSETATAALGGVTGLLSFWRHDDLGSSTGPWRAAAEARSAIDFGLHFGVTSRRHVAELPALAKRFGVTSVKVYLMYKGATGAAKGFTEVDDALLYAALQAGARIKGGVVGVHCENTEVIPLFREPLKAAGRDDLAAWDEQSPGFLEAENVFRVAFFGEKAGCPVNIVHMSSAESLEIVRRLRRPGRPPIHVETCIHYLSLTRDSPLGPIGKVNPPLRPQADVDGLWEGVRTGEIATIGSDHVPRKRATKGPDIWSASAGFPGLAQILPVLIEEGHHKRGIAIERLAAAVSRNVATLYSLPGKGMIAPGYDADFAIVDPDATTTVRAADYPSHSDYSPYEGMRLRGRVTHTIRRGEILVEDGVLAGARGASGRYLHREP</sequence>
<dbReference type="InterPro" id="IPR006680">
    <property type="entry name" value="Amidohydro-rel"/>
</dbReference>
<accession>A0A844QKX9</accession>
<evidence type="ECO:0000313" key="4">
    <source>
        <dbReference type="EMBL" id="MVA98708.1"/>
    </source>
</evidence>
<dbReference type="SUPFAM" id="SSF51338">
    <property type="entry name" value="Composite domain of metallo-dependent hydrolases"/>
    <property type="match status" value="1"/>
</dbReference>
<dbReference type="AlphaFoldDB" id="A0A844QKX9"/>
<feature type="domain" description="Amidohydrolase-related" evidence="3">
    <location>
        <begin position="98"/>
        <end position="475"/>
    </location>
</feature>
<evidence type="ECO:0000256" key="1">
    <source>
        <dbReference type="ARBA" id="ARBA00008829"/>
    </source>
</evidence>
<dbReference type="PANTHER" id="PTHR43668">
    <property type="entry name" value="ALLANTOINASE"/>
    <property type="match status" value="1"/>
</dbReference>
<keyword evidence="5" id="KW-1185">Reference proteome</keyword>
<evidence type="ECO:0000259" key="3">
    <source>
        <dbReference type="Pfam" id="PF01979"/>
    </source>
</evidence>
<dbReference type="GO" id="GO:0005737">
    <property type="term" value="C:cytoplasm"/>
    <property type="evidence" value="ECO:0007669"/>
    <property type="project" value="TreeGrafter"/>
</dbReference>
<organism evidence="4 5">
    <name type="scientific">Nitratireductor arenosus</name>
    <dbReference type="NCBI Taxonomy" id="2682096"/>
    <lineage>
        <taxon>Bacteria</taxon>
        <taxon>Pseudomonadati</taxon>
        <taxon>Pseudomonadota</taxon>
        <taxon>Alphaproteobacteria</taxon>
        <taxon>Hyphomicrobiales</taxon>
        <taxon>Phyllobacteriaceae</taxon>
        <taxon>Nitratireductor</taxon>
    </lineage>
</organism>
<evidence type="ECO:0000313" key="5">
    <source>
        <dbReference type="Proteomes" id="UP000463224"/>
    </source>
</evidence>
<keyword evidence="4" id="KW-0378">Hydrolase</keyword>
<dbReference type="InterPro" id="IPR011059">
    <property type="entry name" value="Metal-dep_hydrolase_composite"/>
</dbReference>
<feature type="compositionally biased region" description="Basic residues" evidence="2">
    <location>
        <begin position="1"/>
        <end position="23"/>
    </location>
</feature>
<dbReference type="EMBL" id="WPHG01000003">
    <property type="protein sequence ID" value="MVA98708.1"/>
    <property type="molecule type" value="Genomic_DNA"/>
</dbReference>
<comment type="caution">
    <text evidence="4">The sequence shown here is derived from an EMBL/GenBank/DDBJ whole genome shotgun (WGS) entry which is preliminary data.</text>
</comment>